<reference evidence="1 2" key="1">
    <citation type="submission" date="2018-09" db="EMBL/GenBank/DDBJ databases">
        <authorList>
            <consortium name="Pathogen Informatics"/>
        </authorList>
    </citation>
    <scope>NUCLEOTIDE SEQUENCE [LARGE SCALE GENOMIC DNA]</scope>
    <source>
        <strain evidence="1 2">OH-22767</strain>
    </source>
</reference>
<evidence type="ECO:0000313" key="1">
    <source>
        <dbReference type="EMBL" id="SZD71273.1"/>
    </source>
</evidence>
<evidence type="ECO:0000313" key="2">
    <source>
        <dbReference type="Proteomes" id="UP000262142"/>
    </source>
</evidence>
<name>A0A383TWV5_9FLAO</name>
<accession>A0A383TWV5</accession>
<protein>
    <submittedName>
        <fullName evidence="1">Uncharacterized protein</fullName>
    </submittedName>
</protein>
<dbReference type="Proteomes" id="UP000262142">
    <property type="component" value="Unassembled WGS sequence"/>
</dbReference>
<dbReference type="EMBL" id="UNSC01000001">
    <property type="protein sequence ID" value="SZD71273.1"/>
    <property type="molecule type" value="Genomic_DNA"/>
</dbReference>
<sequence length="46" mass="5479">MHYGYMIYILYIRKKLNQEKANINSIASTKLKVISPIEKKFFNKLS</sequence>
<dbReference type="AlphaFoldDB" id="A0A383TWV5"/>
<organism evidence="1 2">
    <name type="scientific">Candidatus Ornithobacterium hominis</name>
    <dbReference type="NCBI Taxonomy" id="2497989"/>
    <lineage>
        <taxon>Bacteria</taxon>
        <taxon>Pseudomonadati</taxon>
        <taxon>Bacteroidota</taxon>
        <taxon>Flavobacteriia</taxon>
        <taxon>Flavobacteriales</taxon>
        <taxon>Weeksellaceae</taxon>
        <taxon>Ornithobacterium</taxon>
    </lineage>
</organism>
<keyword evidence="2" id="KW-1185">Reference proteome</keyword>
<gene>
    <name evidence="1" type="ORF">SAMEA104719789_00369</name>
</gene>
<proteinExistence type="predicted"/>